<organism evidence="3 4">
    <name type="scientific">Limosilactobacillus frumenti DSM 13145</name>
    <dbReference type="NCBI Taxonomy" id="1423746"/>
    <lineage>
        <taxon>Bacteria</taxon>
        <taxon>Bacillati</taxon>
        <taxon>Bacillota</taxon>
        <taxon>Bacilli</taxon>
        <taxon>Lactobacillales</taxon>
        <taxon>Lactobacillaceae</taxon>
        <taxon>Limosilactobacillus</taxon>
    </lineage>
</organism>
<proteinExistence type="inferred from homology"/>
<keyword evidence="2" id="KW-0378">Hydrolase</keyword>
<dbReference type="GO" id="GO:0016799">
    <property type="term" value="F:hydrolase activity, hydrolyzing N-glycosyl compounds"/>
    <property type="evidence" value="ECO:0007669"/>
    <property type="project" value="TreeGrafter"/>
</dbReference>
<evidence type="ECO:0000256" key="2">
    <source>
        <dbReference type="RuleBase" id="RU363015"/>
    </source>
</evidence>
<keyword evidence="2" id="KW-0203">Cytokinin biosynthesis</keyword>
<dbReference type="Gene3D" id="3.40.50.450">
    <property type="match status" value="1"/>
</dbReference>
<dbReference type="OrthoDB" id="9801098at2"/>
<dbReference type="RefSeq" id="WP_057752199.1">
    <property type="nucleotide sequence ID" value="NZ_AZER01000024.1"/>
</dbReference>
<name>A0A0R1P282_9LACO</name>
<keyword evidence="4" id="KW-1185">Reference proteome</keyword>
<dbReference type="GO" id="GO:0005829">
    <property type="term" value="C:cytosol"/>
    <property type="evidence" value="ECO:0007669"/>
    <property type="project" value="TreeGrafter"/>
</dbReference>
<dbReference type="InterPro" id="IPR031100">
    <property type="entry name" value="LOG_fam"/>
</dbReference>
<dbReference type="EC" id="3.2.2.n1" evidence="2"/>
<reference evidence="3 4" key="1">
    <citation type="journal article" date="2015" name="Genome Announc.">
        <title>Expanding the biotechnology potential of lactobacilli through comparative genomics of 213 strains and associated genera.</title>
        <authorList>
            <person name="Sun Z."/>
            <person name="Harris H.M."/>
            <person name="McCann A."/>
            <person name="Guo C."/>
            <person name="Argimon S."/>
            <person name="Zhang W."/>
            <person name="Yang X."/>
            <person name="Jeffery I.B."/>
            <person name="Cooney J.C."/>
            <person name="Kagawa T.F."/>
            <person name="Liu W."/>
            <person name="Song Y."/>
            <person name="Salvetti E."/>
            <person name="Wrobel A."/>
            <person name="Rasinkangas P."/>
            <person name="Parkhill J."/>
            <person name="Rea M.C."/>
            <person name="O'Sullivan O."/>
            <person name="Ritari J."/>
            <person name="Douillard F.P."/>
            <person name="Paul Ross R."/>
            <person name="Yang R."/>
            <person name="Briner A.E."/>
            <person name="Felis G.E."/>
            <person name="de Vos W.M."/>
            <person name="Barrangou R."/>
            <person name="Klaenhammer T.R."/>
            <person name="Caufield P.W."/>
            <person name="Cui Y."/>
            <person name="Zhang H."/>
            <person name="O'Toole P.W."/>
        </authorList>
    </citation>
    <scope>NUCLEOTIDE SEQUENCE [LARGE SCALE GENOMIC DNA]</scope>
    <source>
        <strain evidence="3 4">DSM 13145</strain>
    </source>
</reference>
<evidence type="ECO:0000256" key="1">
    <source>
        <dbReference type="ARBA" id="ARBA00006763"/>
    </source>
</evidence>
<dbReference type="STRING" id="1423746.FD27_GL001293"/>
<protein>
    <recommendedName>
        <fullName evidence="2">Cytokinin riboside 5'-monophosphate phosphoribohydrolase</fullName>
        <ecNumber evidence="2">3.2.2.n1</ecNumber>
    </recommendedName>
</protein>
<dbReference type="GO" id="GO:0009691">
    <property type="term" value="P:cytokinin biosynthetic process"/>
    <property type="evidence" value="ECO:0007669"/>
    <property type="project" value="UniProtKB-UniRule"/>
</dbReference>
<evidence type="ECO:0000313" key="4">
    <source>
        <dbReference type="Proteomes" id="UP000051445"/>
    </source>
</evidence>
<dbReference type="PANTHER" id="PTHR31223">
    <property type="entry name" value="LOG FAMILY PROTEIN YJL055W"/>
    <property type="match status" value="1"/>
</dbReference>
<dbReference type="PATRIC" id="fig|1423746.3.peg.1318"/>
<dbReference type="AlphaFoldDB" id="A0A0R1P282"/>
<dbReference type="InterPro" id="IPR005269">
    <property type="entry name" value="LOG"/>
</dbReference>
<dbReference type="Proteomes" id="UP000051445">
    <property type="component" value="Unassembled WGS sequence"/>
</dbReference>
<comment type="similarity">
    <text evidence="1 2">Belongs to the LOG family.</text>
</comment>
<accession>A0A0R1P282</accession>
<dbReference type="SUPFAM" id="SSF102405">
    <property type="entry name" value="MCP/YpsA-like"/>
    <property type="match status" value="1"/>
</dbReference>
<gene>
    <name evidence="3" type="ORF">FD27_GL001293</name>
</gene>
<evidence type="ECO:0000313" key="3">
    <source>
        <dbReference type="EMBL" id="KRL26156.1"/>
    </source>
</evidence>
<dbReference type="PANTHER" id="PTHR31223:SF70">
    <property type="entry name" value="LOG FAMILY PROTEIN YJL055W"/>
    <property type="match status" value="1"/>
</dbReference>
<comment type="caution">
    <text evidence="3">The sequence shown here is derived from an EMBL/GenBank/DDBJ whole genome shotgun (WGS) entry which is preliminary data.</text>
</comment>
<sequence>MIKRMAVFCGARKGNQEKYIKQADALGKYMADHDIELVYGGGQFGLMGALADAVLDNGGEVHGVITESLAERGVANPRVKDMRTVAGMNLRKEKMMEKADGMLALPGGVGTLEEISQCTSWMTIGENPKPVAFYNLDGFYDHLRELFVEMNKDGFLEQRFLDAICFSENFDEILSFMNNYKTPEYRKYRN</sequence>
<dbReference type="Pfam" id="PF03641">
    <property type="entry name" value="Lysine_decarbox"/>
    <property type="match status" value="1"/>
</dbReference>
<dbReference type="NCBIfam" id="TIGR00730">
    <property type="entry name" value="Rossman fold protein, TIGR00730 family"/>
    <property type="match status" value="1"/>
</dbReference>
<dbReference type="EMBL" id="AZER01000024">
    <property type="protein sequence ID" value="KRL26156.1"/>
    <property type="molecule type" value="Genomic_DNA"/>
</dbReference>